<comment type="caution">
    <text evidence="2">The sequence shown here is derived from an EMBL/GenBank/DDBJ whole genome shotgun (WGS) entry which is preliminary data.</text>
</comment>
<feature type="transmembrane region" description="Helical" evidence="1">
    <location>
        <begin position="112"/>
        <end position="132"/>
    </location>
</feature>
<keyword evidence="1" id="KW-0472">Membrane</keyword>
<sequence length="547" mass="59501">MRVAIIGGNLLGCATAFYTRKANPHAHIHIFERRSRLGGNKLATRAHALLGSACTTDVSSAPLFLHLLSQARIKLTCSPVRAQWALFDLKLDSYKLSSMPSLLLRYCIHSRVIPILLQLASLSATAFFVNAFSRGTNPFLRYARSTPTPTVLHFPTLALFAACATFAFGLVPSPLMLRLFNFLFFVFWVRLIAAITYGAESIAVLSSVINHMHNHLSAIVKHDAASSCVTLGHLLSACGLGKYVKQSSTAFFSKYRLHPELLPDTIHPALVHTYADSTAPRDASALAVLLAMLAKSPLPASQRSTPTILSSTDADSICPALATASSAHLTMNTYVTDVRKSSDRWHLFTQSNHSEKLSLGEYDAVILAAVVDPSRFSAHGLGEHLAESLALTAELSDKSTSRTTLNVAKYTAIVKGVINADYLRKSSPSALPTFTTVLNSVNCTEIQRLEPDVWRVVTGERPTKDSNVIATLFQSVQSIISYDNPQRPYGCAALEELDGSHAPTFILGTRFLNAACVDRVANDFNLDCLSAMNTASFFKEGVAIWKE</sequence>
<dbReference type="Pfam" id="PF13450">
    <property type="entry name" value="NAD_binding_8"/>
    <property type="match status" value="1"/>
</dbReference>
<protein>
    <recommendedName>
        <fullName evidence="4">Prenylcysteine oxidase</fullName>
    </recommendedName>
</protein>
<dbReference type="InterPro" id="IPR036188">
    <property type="entry name" value="FAD/NAD-bd_sf"/>
</dbReference>
<organism evidence="2 3">
    <name type="scientific">Gracilariopsis chorda</name>
    <dbReference type="NCBI Taxonomy" id="448386"/>
    <lineage>
        <taxon>Eukaryota</taxon>
        <taxon>Rhodophyta</taxon>
        <taxon>Florideophyceae</taxon>
        <taxon>Rhodymeniophycidae</taxon>
        <taxon>Gracilariales</taxon>
        <taxon>Gracilariaceae</taxon>
        <taxon>Gracilariopsis</taxon>
    </lineage>
</organism>
<proteinExistence type="predicted"/>
<keyword evidence="3" id="KW-1185">Reference proteome</keyword>
<keyword evidence="1" id="KW-1133">Transmembrane helix</keyword>
<dbReference type="PANTHER" id="PTHR15944">
    <property type="entry name" value="FARNESYLCYSTEINE LYASE"/>
    <property type="match status" value="1"/>
</dbReference>
<reference evidence="2 3" key="1">
    <citation type="journal article" date="2018" name="Mol. Biol. Evol.">
        <title>Analysis of the draft genome of the red seaweed Gracilariopsis chorda provides insights into genome size evolution in Rhodophyta.</title>
        <authorList>
            <person name="Lee J."/>
            <person name="Yang E.C."/>
            <person name="Graf L."/>
            <person name="Yang J.H."/>
            <person name="Qiu H."/>
            <person name="Zel Zion U."/>
            <person name="Chan C.X."/>
            <person name="Stephens T.G."/>
            <person name="Weber A.P.M."/>
            <person name="Boo G.H."/>
            <person name="Boo S.M."/>
            <person name="Kim K.M."/>
            <person name="Shin Y."/>
            <person name="Jung M."/>
            <person name="Lee S.J."/>
            <person name="Yim H.S."/>
            <person name="Lee J.H."/>
            <person name="Bhattacharya D."/>
            <person name="Yoon H.S."/>
        </authorList>
    </citation>
    <scope>NUCLEOTIDE SEQUENCE [LARGE SCALE GENOMIC DNA]</scope>
    <source>
        <strain evidence="2 3">SKKU-2015</strain>
        <tissue evidence="2">Whole body</tissue>
    </source>
</reference>
<dbReference type="GO" id="GO:0030327">
    <property type="term" value="P:prenylated protein catabolic process"/>
    <property type="evidence" value="ECO:0007669"/>
    <property type="project" value="TreeGrafter"/>
</dbReference>
<feature type="transmembrane region" description="Helical" evidence="1">
    <location>
        <begin position="152"/>
        <end position="172"/>
    </location>
</feature>
<dbReference type="SUPFAM" id="SSF51905">
    <property type="entry name" value="FAD/NAD(P)-binding domain"/>
    <property type="match status" value="1"/>
</dbReference>
<evidence type="ECO:0000256" key="1">
    <source>
        <dbReference type="SAM" id="Phobius"/>
    </source>
</evidence>
<dbReference type="OrthoDB" id="3773at2759"/>
<evidence type="ECO:0008006" key="4">
    <source>
        <dbReference type="Google" id="ProtNLM"/>
    </source>
</evidence>
<name>A0A2V3J3C4_9FLOR</name>
<dbReference type="GO" id="GO:0001735">
    <property type="term" value="F:prenylcysteine oxidase activity"/>
    <property type="evidence" value="ECO:0007669"/>
    <property type="project" value="InterPro"/>
</dbReference>
<feature type="transmembrane region" description="Helical" evidence="1">
    <location>
        <begin position="179"/>
        <end position="199"/>
    </location>
</feature>
<dbReference type="AlphaFoldDB" id="A0A2V3J3C4"/>
<accession>A0A2V3J3C4</accession>
<evidence type="ECO:0000313" key="3">
    <source>
        <dbReference type="Proteomes" id="UP000247409"/>
    </source>
</evidence>
<gene>
    <name evidence="2" type="ORF">BWQ96_01250</name>
</gene>
<dbReference type="EMBL" id="NBIV01000010">
    <property type="protein sequence ID" value="PXF48908.1"/>
    <property type="molecule type" value="Genomic_DNA"/>
</dbReference>
<keyword evidence="1" id="KW-0812">Transmembrane</keyword>
<dbReference type="Gene3D" id="3.50.50.60">
    <property type="entry name" value="FAD/NAD(P)-binding domain"/>
    <property type="match status" value="1"/>
</dbReference>
<dbReference type="PANTHER" id="PTHR15944:SF0">
    <property type="entry name" value="PRENYLCYSTEINE LYASE DOMAIN-CONTAINING PROTEIN"/>
    <property type="match status" value="1"/>
</dbReference>
<dbReference type="Proteomes" id="UP000247409">
    <property type="component" value="Unassembled WGS sequence"/>
</dbReference>
<dbReference type="InterPro" id="IPR017046">
    <property type="entry name" value="Prenylcysteine_Oxase1"/>
</dbReference>
<evidence type="ECO:0000313" key="2">
    <source>
        <dbReference type="EMBL" id="PXF48908.1"/>
    </source>
</evidence>